<dbReference type="PANTHER" id="PTHR37984">
    <property type="entry name" value="PROTEIN CBG26694"/>
    <property type="match status" value="1"/>
</dbReference>
<dbReference type="EMBL" id="CAJNOK010004141">
    <property type="protein sequence ID" value="CAF0927218.1"/>
    <property type="molecule type" value="Genomic_DNA"/>
</dbReference>
<dbReference type="PROSITE" id="PS50994">
    <property type="entry name" value="INTEGRASE"/>
    <property type="match status" value="1"/>
</dbReference>
<dbReference type="Proteomes" id="UP000682733">
    <property type="component" value="Unassembled WGS sequence"/>
</dbReference>
<organism evidence="4 5">
    <name type="scientific">Didymodactylos carnosus</name>
    <dbReference type="NCBI Taxonomy" id="1234261"/>
    <lineage>
        <taxon>Eukaryota</taxon>
        <taxon>Metazoa</taxon>
        <taxon>Spiralia</taxon>
        <taxon>Gnathifera</taxon>
        <taxon>Rotifera</taxon>
        <taxon>Eurotatoria</taxon>
        <taxon>Bdelloidea</taxon>
        <taxon>Philodinida</taxon>
        <taxon>Philodinidae</taxon>
        <taxon>Didymodactylos</taxon>
    </lineage>
</organism>
<dbReference type="PANTHER" id="PTHR37984:SF5">
    <property type="entry name" value="PROTEIN NYNRIN-LIKE"/>
    <property type="match status" value="1"/>
</dbReference>
<proteinExistence type="predicted"/>
<dbReference type="SUPFAM" id="SSF53098">
    <property type="entry name" value="Ribonuclease H-like"/>
    <property type="match status" value="1"/>
</dbReference>
<sequence length="335" mass="39205">MLHRAHLGVVKMKQLARLHWWWPKMDKDIASMANSRETCAKSAKMPREEFKPWPEPEHVWSRAHMDFAEPFWGSKWLVVVDAKSKFPFATDTGDDTTAKSLCNVLEQVIDWLGPPETLVSDNGPLFCSYEMKDFYKKYGIEHSTTAPYHPASNGLAERFVRLFKEGMMKEQQVGQRNKNVALRNVLRTYRWTPHTSTGIPPADMLLQRPIRTALVRLKPNLSKTILNKTKYYVEQLVWAMNNQPNKRPYWQPATITKNLHSMVYEILLTNGQCWRRHQNQLRLRHSQSRRLSDPDSLPEDLCNSTQESKQVEPSRPLSPRYPRRNHKPPDRYIST</sequence>
<dbReference type="Pfam" id="PF17921">
    <property type="entry name" value="Integrase_H2C2"/>
    <property type="match status" value="1"/>
</dbReference>
<evidence type="ECO:0000313" key="3">
    <source>
        <dbReference type="EMBL" id="CAF0927218.1"/>
    </source>
</evidence>
<dbReference type="Proteomes" id="UP000677228">
    <property type="component" value="Unassembled WGS sequence"/>
</dbReference>
<dbReference type="EMBL" id="CAJOBA010004143">
    <property type="protein sequence ID" value="CAF3704178.1"/>
    <property type="molecule type" value="Genomic_DNA"/>
</dbReference>
<dbReference type="AlphaFoldDB" id="A0A8S2I0Z7"/>
<protein>
    <recommendedName>
        <fullName evidence="2">Integrase catalytic domain-containing protein</fullName>
    </recommendedName>
</protein>
<reference evidence="4" key="1">
    <citation type="submission" date="2021-02" db="EMBL/GenBank/DDBJ databases">
        <authorList>
            <person name="Nowell W R."/>
        </authorList>
    </citation>
    <scope>NUCLEOTIDE SEQUENCE</scope>
</reference>
<dbReference type="GO" id="GO:0003676">
    <property type="term" value="F:nucleic acid binding"/>
    <property type="evidence" value="ECO:0007669"/>
    <property type="project" value="InterPro"/>
</dbReference>
<feature type="region of interest" description="Disordered" evidence="1">
    <location>
        <begin position="284"/>
        <end position="335"/>
    </location>
</feature>
<gene>
    <name evidence="3" type="ORF">OVA965_LOCUS10950</name>
    <name evidence="4" type="ORF">TMI583_LOCUS10946</name>
</gene>
<dbReference type="GO" id="GO:0015074">
    <property type="term" value="P:DNA integration"/>
    <property type="evidence" value="ECO:0007669"/>
    <property type="project" value="InterPro"/>
</dbReference>
<name>A0A8S2I0Z7_9BILA</name>
<dbReference type="InterPro" id="IPR050951">
    <property type="entry name" value="Retrovirus_Pol_polyprotein"/>
</dbReference>
<dbReference type="InterPro" id="IPR001584">
    <property type="entry name" value="Integrase_cat-core"/>
</dbReference>
<dbReference type="Gene3D" id="3.30.420.10">
    <property type="entry name" value="Ribonuclease H-like superfamily/Ribonuclease H"/>
    <property type="match status" value="1"/>
</dbReference>
<evidence type="ECO:0000256" key="1">
    <source>
        <dbReference type="SAM" id="MobiDB-lite"/>
    </source>
</evidence>
<evidence type="ECO:0000313" key="4">
    <source>
        <dbReference type="EMBL" id="CAF3704178.1"/>
    </source>
</evidence>
<evidence type="ECO:0000313" key="5">
    <source>
        <dbReference type="Proteomes" id="UP000682733"/>
    </source>
</evidence>
<accession>A0A8S2I0Z7</accession>
<evidence type="ECO:0000259" key="2">
    <source>
        <dbReference type="PROSITE" id="PS50994"/>
    </source>
</evidence>
<dbReference type="InterPro" id="IPR041588">
    <property type="entry name" value="Integrase_H2C2"/>
</dbReference>
<dbReference type="Gene3D" id="1.10.340.70">
    <property type="match status" value="1"/>
</dbReference>
<dbReference type="Pfam" id="PF00665">
    <property type="entry name" value="rve"/>
    <property type="match status" value="1"/>
</dbReference>
<dbReference type="InterPro" id="IPR036397">
    <property type="entry name" value="RNaseH_sf"/>
</dbReference>
<dbReference type="InterPro" id="IPR012337">
    <property type="entry name" value="RNaseH-like_sf"/>
</dbReference>
<comment type="caution">
    <text evidence="4">The sequence shown here is derived from an EMBL/GenBank/DDBJ whole genome shotgun (WGS) entry which is preliminary data.</text>
</comment>
<feature type="domain" description="Integrase catalytic" evidence="2">
    <location>
        <begin position="52"/>
        <end position="209"/>
    </location>
</feature>